<feature type="transmembrane region" description="Helical" evidence="1">
    <location>
        <begin position="68"/>
        <end position="88"/>
    </location>
</feature>
<reference evidence="2 3" key="1">
    <citation type="submission" date="2016-01" db="EMBL/GenBank/DDBJ databases">
        <title>Complete genome and mega plasmid sequence of Sphingomonas panacis DCY99 elicits systemic resistance in rice to Xanthomonas oryzae.</title>
        <authorList>
            <person name="Kim Y.J."/>
            <person name="Yang D.C."/>
            <person name="Sing P."/>
        </authorList>
    </citation>
    <scope>NUCLEOTIDE SEQUENCE [LARGE SCALE GENOMIC DNA]</scope>
    <source>
        <strain evidence="2 3">DCY99</strain>
        <plasmid evidence="3">Plasmid</plasmid>
    </source>
</reference>
<sequence length="89" mass="10027">MALLSQTEISNWMALYAAAGLCCGIAVTLSIAASLSELYRERAWVGLKSTRDVLRFIPKTWWLWQKRYLLSTPMTLLIVGSFAATLSWN</sequence>
<dbReference type="AlphaFoldDB" id="A0A1B3ZIJ6"/>
<dbReference type="Proteomes" id="UP000094256">
    <property type="component" value="Plasmid unnamed"/>
</dbReference>
<dbReference type="OrthoDB" id="7572638at2"/>
<geneLocation type="plasmid" evidence="3"/>
<evidence type="ECO:0000313" key="3">
    <source>
        <dbReference type="Proteomes" id="UP000094256"/>
    </source>
</evidence>
<organism evidence="2 3">
    <name type="scientific">Sphingomonas panacis</name>
    <dbReference type="NCBI Taxonomy" id="1560345"/>
    <lineage>
        <taxon>Bacteria</taxon>
        <taxon>Pseudomonadati</taxon>
        <taxon>Pseudomonadota</taxon>
        <taxon>Alphaproteobacteria</taxon>
        <taxon>Sphingomonadales</taxon>
        <taxon>Sphingomonadaceae</taxon>
        <taxon>Sphingomonas</taxon>
    </lineage>
</organism>
<dbReference type="KEGG" id="span:AWL63_24110"/>
<keyword evidence="1" id="KW-0472">Membrane</keyword>
<evidence type="ECO:0000313" key="2">
    <source>
        <dbReference type="EMBL" id="AOH87244.1"/>
    </source>
</evidence>
<keyword evidence="1" id="KW-0812">Transmembrane</keyword>
<proteinExistence type="predicted"/>
<feature type="transmembrane region" description="Helical" evidence="1">
    <location>
        <begin position="12"/>
        <end position="35"/>
    </location>
</feature>
<keyword evidence="1" id="KW-1133">Transmembrane helix</keyword>
<keyword evidence="2" id="KW-0614">Plasmid</keyword>
<gene>
    <name evidence="2" type="ORF">AWL63_24110</name>
</gene>
<evidence type="ECO:0000256" key="1">
    <source>
        <dbReference type="SAM" id="Phobius"/>
    </source>
</evidence>
<name>A0A1B3ZIJ6_9SPHN</name>
<accession>A0A1B3ZIJ6</accession>
<keyword evidence="3" id="KW-1185">Reference proteome</keyword>
<protein>
    <submittedName>
        <fullName evidence="2">Uncharacterized protein</fullName>
    </submittedName>
</protein>
<dbReference type="EMBL" id="CP014169">
    <property type="protein sequence ID" value="AOH87244.1"/>
    <property type="molecule type" value="Genomic_DNA"/>
</dbReference>
<dbReference type="RefSeq" id="WP_069207807.1">
    <property type="nucleotide sequence ID" value="NZ_CP014169.1"/>
</dbReference>